<comment type="caution">
    <text evidence="2">The sequence shown here is derived from an EMBL/GenBank/DDBJ whole genome shotgun (WGS) entry which is preliminary data.</text>
</comment>
<protein>
    <submittedName>
        <fullName evidence="2">Uncharacterized protein</fullName>
    </submittedName>
</protein>
<accession>A0AAN6ER97</accession>
<sequence length="356" mass="39224">MAQPQPQAAQPETDSTPAEITFDPQIAPANGSVEPEEITQISPLELDMPTAVPANTHATAEAEGASLADFDFAAFLRSKDPAQKYIITDFARGRSWITVHARKELQHSTVLGQVIAHNFGTFPFHEDLLLTYEPAAQSETPAGEKQPHSPRDLERAALTLFTRPPFPGNTPANMFFRSLGKLPPYRKIVPPLEGQLYAVAKKTGVKIPEPLLYDEAGVLVTTYLGELCPLSTFFNYLLSKDTTNAVPPSREPAVRELLRSEDLAEALLKNAGKSLGRFLASIHDPETSRRIQSSLPEMPDDTPARSEYATTTILAEIELMRDRLKDWPGLFANSTELNDICEALTADLTQPLHRDE</sequence>
<dbReference type="AlphaFoldDB" id="A0AAN6ER97"/>
<evidence type="ECO:0000256" key="1">
    <source>
        <dbReference type="SAM" id="MobiDB-lite"/>
    </source>
</evidence>
<dbReference type="Proteomes" id="UP001161757">
    <property type="component" value="Unassembled WGS sequence"/>
</dbReference>
<dbReference type="EMBL" id="JAJGCB010000012">
    <property type="protein sequence ID" value="KAJ8990066.1"/>
    <property type="molecule type" value="Genomic_DNA"/>
</dbReference>
<feature type="region of interest" description="Disordered" evidence="1">
    <location>
        <begin position="1"/>
        <end position="36"/>
    </location>
</feature>
<evidence type="ECO:0000313" key="3">
    <source>
        <dbReference type="Proteomes" id="UP001161757"/>
    </source>
</evidence>
<gene>
    <name evidence="2" type="ORF">HRR80_006199</name>
</gene>
<reference evidence="2" key="1">
    <citation type="submission" date="2023-01" db="EMBL/GenBank/DDBJ databases">
        <title>Exophiala dermititidis isolated from Cystic Fibrosis Patient.</title>
        <authorList>
            <person name="Kurbessoian T."/>
            <person name="Crocker A."/>
            <person name="Murante D."/>
            <person name="Hogan D.A."/>
            <person name="Stajich J.E."/>
        </authorList>
    </citation>
    <scope>NUCLEOTIDE SEQUENCE</scope>
    <source>
        <strain evidence="2">Ex8</strain>
    </source>
</reference>
<name>A0AAN6ER97_EXODE</name>
<organism evidence="2 3">
    <name type="scientific">Exophiala dermatitidis</name>
    <name type="common">Black yeast-like fungus</name>
    <name type="synonym">Wangiella dermatitidis</name>
    <dbReference type="NCBI Taxonomy" id="5970"/>
    <lineage>
        <taxon>Eukaryota</taxon>
        <taxon>Fungi</taxon>
        <taxon>Dikarya</taxon>
        <taxon>Ascomycota</taxon>
        <taxon>Pezizomycotina</taxon>
        <taxon>Eurotiomycetes</taxon>
        <taxon>Chaetothyriomycetidae</taxon>
        <taxon>Chaetothyriales</taxon>
        <taxon>Herpotrichiellaceae</taxon>
        <taxon>Exophiala</taxon>
    </lineage>
</organism>
<proteinExistence type="predicted"/>
<feature type="compositionally biased region" description="Low complexity" evidence="1">
    <location>
        <begin position="1"/>
        <end position="11"/>
    </location>
</feature>
<evidence type="ECO:0000313" key="2">
    <source>
        <dbReference type="EMBL" id="KAJ8990066.1"/>
    </source>
</evidence>